<sequence length="1150" mass="121071">METTLGFPTPPDAHVEHGVALFGPSEFEGGALAAGRPFQEALPFGGRAEILAALVDFASARGPARVAVLPGRTGTGKTSLLSALADALAAQRIGTMLRFATDVAVAGAPPTTRLPPGPCLLVIDDAGRKAAPATLLPMALDRRDVRFILTTRPAGLPRLSALFAQVGLSSDVVRVLPELGALAPSEAEAAARHVLGDEGEAHGARLAEQAEGHPFVIALAGRLMQEGAIHPVALGKGELAACAFDRGHELLLLRSAAAGDPKLLAGVLALVALLAPVRTSDERFLQGAGDLLGCRRRDLVSALRALEAAGVVERGPHGARVVPGALSDHALHRALAGPFATGGLTGSLDERVRGLEARFGAQAIVPLIRNAGELDGPSIPEGASAEIVAALFRHVRESVEAASAADRCRLLTGLRELSSDHPAAMLELATAVLRSPALTEAARGPGALFSAASVLYELPAILRRVGLHLAHLPRAADLLWQLGRDDLRLQSPHPDHPMRVLRELASRASARPAGVHEALLEAVDRWLLADDAHEHKHSPLDVIDTFLSDGAVDAGPSEERRRALRTQALAALAGCAKSPKRRAALSGISGLERVLSDGSGGSLGDRMEPGWRDEERLDILAMLGAAANTSADPLVHFAVADALRRAARRATSSEVRAAAETALGAVPTSAERRLYEALTQRSPAQRGMIDLPASEIPGSGEVDRGGVERRSADACRAVVDEMLAEGHPPAQTAEWLGAALEALALAGKSGSPRLLLHVLSRKHPVAAAAICEAIMGAPESPLGPHVASLLHALREAAPDRAEALVDTIVTGGNPTLCASLAQVFHRWVEKPLPGDREALRHLLGHRDGFVRRAALGALRTLAKSSPRDAVELAVGVDLSEGPEVAEALFGALDAGGLFSEGALSEEEIILFLTRLGAARSLDGHSTMRFLHHAGKRLPEDVAGLFIERIARAASGAVAGAEEYEPLPPEGLSAILAGLARSPEWLSLLRRVRHLARARIGWVRFHAARLFHDASRSFALPTVEVLSEWVQDGGESELEAISALLEEAPPTFLFAHLELVATLLRRAHAAGEGCFERVRSALFSVVTGQARPRSGGRADRSETLLRSQAREAASRLPPKSPEQKFFESVAKHAEALLAEEDAAEDDELFDL</sequence>
<dbReference type="AlphaFoldDB" id="A0A4V5PNH7"/>
<name>A0A4V5PNH7_9BACT</name>
<organism evidence="1 2">
    <name type="scientific">Polyangium fumosum</name>
    <dbReference type="NCBI Taxonomy" id="889272"/>
    <lineage>
        <taxon>Bacteria</taxon>
        <taxon>Pseudomonadati</taxon>
        <taxon>Myxococcota</taxon>
        <taxon>Polyangia</taxon>
        <taxon>Polyangiales</taxon>
        <taxon>Polyangiaceae</taxon>
        <taxon>Polyangium</taxon>
    </lineage>
</organism>
<evidence type="ECO:0000313" key="2">
    <source>
        <dbReference type="Proteomes" id="UP000309215"/>
    </source>
</evidence>
<comment type="caution">
    <text evidence="1">The sequence shown here is derived from an EMBL/GenBank/DDBJ whole genome shotgun (WGS) entry which is preliminary data.</text>
</comment>
<dbReference type="SUPFAM" id="SSF48371">
    <property type="entry name" value="ARM repeat"/>
    <property type="match status" value="1"/>
</dbReference>
<dbReference type="InterPro" id="IPR016024">
    <property type="entry name" value="ARM-type_fold"/>
</dbReference>
<gene>
    <name evidence="1" type="ORF">E8A74_05085</name>
</gene>
<dbReference type="SUPFAM" id="SSF52540">
    <property type="entry name" value="P-loop containing nucleoside triphosphate hydrolases"/>
    <property type="match status" value="1"/>
</dbReference>
<reference evidence="1 2" key="1">
    <citation type="submission" date="2019-04" db="EMBL/GenBank/DDBJ databases">
        <authorList>
            <person name="Li Y."/>
            <person name="Wang J."/>
        </authorList>
    </citation>
    <scope>NUCLEOTIDE SEQUENCE [LARGE SCALE GENOMIC DNA]</scope>
    <source>
        <strain evidence="1 2">DSM 14668</strain>
    </source>
</reference>
<accession>A0A4V5PNH7</accession>
<proteinExistence type="predicted"/>
<evidence type="ECO:0000313" key="1">
    <source>
        <dbReference type="EMBL" id="TKD12472.1"/>
    </source>
</evidence>
<dbReference type="Proteomes" id="UP000309215">
    <property type="component" value="Unassembled WGS sequence"/>
</dbReference>
<dbReference type="InterPro" id="IPR027417">
    <property type="entry name" value="P-loop_NTPase"/>
</dbReference>
<dbReference type="RefSeq" id="WP_136927772.1">
    <property type="nucleotide sequence ID" value="NZ_SSMQ01000003.1"/>
</dbReference>
<dbReference type="EMBL" id="SSMQ01000003">
    <property type="protein sequence ID" value="TKD12472.1"/>
    <property type="molecule type" value="Genomic_DNA"/>
</dbReference>
<protein>
    <submittedName>
        <fullName evidence="1">Uncharacterized protein</fullName>
    </submittedName>
</protein>
<dbReference type="OrthoDB" id="123556at2"/>
<keyword evidence="2" id="KW-1185">Reference proteome</keyword>